<keyword evidence="1" id="KW-0805">Transcription regulation</keyword>
<evidence type="ECO:0000256" key="1">
    <source>
        <dbReference type="ARBA" id="ARBA00023015"/>
    </source>
</evidence>
<dbReference type="SUPFAM" id="SSF46689">
    <property type="entry name" value="Homeodomain-like"/>
    <property type="match status" value="1"/>
</dbReference>
<dbReference type="Pfam" id="PF12833">
    <property type="entry name" value="HTH_18"/>
    <property type="match status" value="1"/>
</dbReference>
<dbReference type="AlphaFoldDB" id="A0A1R3VIG7"/>
<name>A0A1R3VIG7_9HYPH</name>
<dbReference type="Proteomes" id="UP000188388">
    <property type="component" value="Unassembled WGS sequence"/>
</dbReference>
<dbReference type="PRINTS" id="PR00032">
    <property type="entry name" value="HTHARAC"/>
</dbReference>
<protein>
    <recommendedName>
        <fullName evidence="5">HTH araC/xylS-type domain-containing protein</fullName>
    </recommendedName>
</protein>
<evidence type="ECO:0000256" key="4">
    <source>
        <dbReference type="SAM" id="MobiDB-lite"/>
    </source>
</evidence>
<keyword evidence="3" id="KW-0804">Transcription</keyword>
<evidence type="ECO:0000313" key="7">
    <source>
        <dbReference type="Proteomes" id="UP000188388"/>
    </source>
</evidence>
<dbReference type="STRING" id="1631249.BQ8794_50302"/>
<dbReference type="InterPro" id="IPR018060">
    <property type="entry name" value="HTH_AraC"/>
</dbReference>
<dbReference type="InterPro" id="IPR020449">
    <property type="entry name" value="Tscrpt_reg_AraC-type_HTH"/>
</dbReference>
<dbReference type="PROSITE" id="PS00041">
    <property type="entry name" value="HTH_ARAC_FAMILY_1"/>
    <property type="match status" value="1"/>
</dbReference>
<sequence>MSDKTVPPNDREPTSVERRRWPRMSQDPLGEDEVEKAVLTSLRFGTEILPPIQQFAAWREHMAILMDSRLPNNVNPEDGFVVQQAVWNLGGMLLLQQTVPAFSYERSPDAVRFSPIDHWQITVLRAGRTWTGVNGRVAQNEPGMIEIRSLGHPFSGRALATESISLIVPVDLFADRGSLPAASNNVVLGGHRAKLLIDLMSSVEANLDRFTQDDLPRIKDRLRKMVFDAVTPLVDRDDGNDQISQIGLMTRARRFISSNLASPDLTPDALARELATSRTRLYELFETSGGVANYIRRRRLSAAHAMLADPSDTRKVAEVGLAIGFDSAANFSRAFTQQFGYSPSNIRKQSSEDYMYPDRQTGKKPKVTFESLLQTLGLF</sequence>
<dbReference type="InterPro" id="IPR009057">
    <property type="entry name" value="Homeodomain-like_sf"/>
</dbReference>
<dbReference type="GO" id="GO:0043565">
    <property type="term" value="F:sequence-specific DNA binding"/>
    <property type="evidence" value="ECO:0007669"/>
    <property type="project" value="InterPro"/>
</dbReference>
<dbReference type="EMBL" id="FTPD01000045">
    <property type="protein sequence ID" value="SIT58200.1"/>
    <property type="molecule type" value="Genomic_DNA"/>
</dbReference>
<evidence type="ECO:0000256" key="3">
    <source>
        <dbReference type="ARBA" id="ARBA00023163"/>
    </source>
</evidence>
<evidence type="ECO:0000313" key="6">
    <source>
        <dbReference type="EMBL" id="SIT58200.1"/>
    </source>
</evidence>
<dbReference type="RefSeq" id="WP_244555095.1">
    <property type="nucleotide sequence ID" value="NZ_FTPD01000045.1"/>
</dbReference>
<feature type="region of interest" description="Disordered" evidence="4">
    <location>
        <begin position="1"/>
        <end position="32"/>
    </location>
</feature>
<evidence type="ECO:0000256" key="2">
    <source>
        <dbReference type="ARBA" id="ARBA00023125"/>
    </source>
</evidence>
<dbReference type="InterPro" id="IPR018062">
    <property type="entry name" value="HTH_AraC-typ_CS"/>
</dbReference>
<accession>A0A1R3VIG7</accession>
<dbReference type="PROSITE" id="PS01124">
    <property type="entry name" value="HTH_ARAC_FAMILY_2"/>
    <property type="match status" value="1"/>
</dbReference>
<dbReference type="InterPro" id="IPR050204">
    <property type="entry name" value="AraC_XylS_family_regulators"/>
</dbReference>
<dbReference type="PANTHER" id="PTHR46796:SF6">
    <property type="entry name" value="ARAC SUBFAMILY"/>
    <property type="match status" value="1"/>
</dbReference>
<dbReference type="GO" id="GO:0003700">
    <property type="term" value="F:DNA-binding transcription factor activity"/>
    <property type="evidence" value="ECO:0007669"/>
    <property type="project" value="InterPro"/>
</dbReference>
<dbReference type="PANTHER" id="PTHR46796">
    <property type="entry name" value="HTH-TYPE TRANSCRIPTIONAL ACTIVATOR RHAS-RELATED"/>
    <property type="match status" value="1"/>
</dbReference>
<keyword evidence="2" id="KW-0238">DNA-binding</keyword>
<keyword evidence="7" id="KW-1185">Reference proteome</keyword>
<reference evidence="7" key="1">
    <citation type="submission" date="2017-01" db="EMBL/GenBank/DDBJ databases">
        <authorList>
            <person name="Brunel B."/>
        </authorList>
    </citation>
    <scope>NUCLEOTIDE SEQUENCE [LARGE SCALE GENOMIC DNA]</scope>
</reference>
<dbReference type="SMART" id="SM00342">
    <property type="entry name" value="HTH_ARAC"/>
    <property type="match status" value="1"/>
</dbReference>
<gene>
    <name evidence="6" type="ORF">BQ8794_50302</name>
</gene>
<dbReference type="Gene3D" id="1.10.10.60">
    <property type="entry name" value="Homeodomain-like"/>
    <property type="match status" value="1"/>
</dbReference>
<proteinExistence type="predicted"/>
<feature type="compositionally biased region" description="Basic and acidic residues" evidence="4">
    <location>
        <begin position="1"/>
        <end position="19"/>
    </location>
</feature>
<organism evidence="6 7">
    <name type="scientific">Mesorhizobium prunaredense</name>
    <dbReference type="NCBI Taxonomy" id="1631249"/>
    <lineage>
        <taxon>Bacteria</taxon>
        <taxon>Pseudomonadati</taxon>
        <taxon>Pseudomonadota</taxon>
        <taxon>Alphaproteobacteria</taxon>
        <taxon>Hyphomicrobiales</taxon>
        <taxon>Phyllobacteriaceae</taxon>
        <taxon>Mesorhizobium</taxon>
    </lineage>
</organism>
<feature type="domain" description="HTH araC/xylS-type" evidence="5">
    <location>
        <begin position="250"/>
        <end position="349"/>
    </location>
</feature>
<evidence type="ECO:0000259" key="5">
    <source>
        <dbReference type="PROSITE" id="PS01124"/>
    </source>
</evidence>